<keyword evidence="3" id="KW-1185">Reference proteome</keyword>
<dbReference type="InterPro" id="IPR056505">
    <property type="entry name" value="Beta-prop_HVO_0234"/>
</dbReference>
<gene>
    <name evidence="2" type="ORF">HUG10_13815</name>
</gene>
<organism evidence="2 3">
    <name type="scientific">Halorarum halophilum</name>
    <dbReference type="NCBI Taxonomy" id="2743090"/>
    <lineage>
        <taxon>Archaea</taxon>
        <taxon>Methanobacteriati</taxon>
        <taxon>Methanobacteriota</taxon>
        <taxon>Stenosarchaea group</taxon>
        <taxon>Halobacteria</taxon>
        <taxon>Halobacteriales</taxon>
        <taxon>Haloferacaceae</taxon>
        <taxon>Halorarum</taxon>
    </lineage>
</organism>
<reference evidence="2 3" key="1">
    <citation type="submission" date="2020-07" db="EMBL/GenBank/DDBJ databases">
        <title>Gai3-2, isolated from salt lake.</title>
        <authorList>
            <person name="Cui H."/>
            <person name="Shi X."/>
        </authorList>
    </citation>
    <scope>NUCLEOTIDE SEQUENCE [LARGE SCALE GENOMIC DNA]</scope>
    <source>
        <strain evidence="2 3">Gai3-2</strain>
    </source>
</reference>
<dbReference type="AlphaFoldDB" id="A0A7D5KMP8"/>
<dbReference type="RefSeq" id="WP_179170129.1">
    <property type="nucleotide sequence ID" value="NZ_CP058529.1"/>
</dbReference>
<dbReference type="GeneID" id="56029930"/>
<evidence type="ECO:0000313" key="2">
    <source>
        <dbReference type="EMBL" id="QLG28555.1"/>
    </source>
</evidence>
<dbReference type="EMBL" id="CP058529">
    <property type="protein sequence ID" value="QLG28555.1"/>
    <property type="molecule type" value="Genomic_DNA"/>
</dbReference>
<dbReference type="KEGG" id="halg:HUG10_13815"/>
<dbReference type="Proteomes" id="UP000509750">
    <property type="component" value="Chromosome"/>
</dbReference>
<dbReference type="OrthoDB" id="213812at2157"/>
<accession>A0A7D5KMP8</accession>
<protein>
    <recommendedName>
        <fullName evidence="1">HVO-0234-like beta-propeller domain-containing protein</fullName>
    </recommendedName>
</protein>
<feature type="domain" description="HVO-0234-like beta-propeller" evidence="1">
    <location>
        <begin position="3"/>
        <end position="271"/>
    </location>
</feature>
<name>A0A7D5KMP8_9EURY</name>
<sequence length="281" mass="28557">MPTIDEKRVYDARTGTTRALVASTIGVVRVEVSDDIVGEFGIEHRCTARDLATAGDALAVATDEDVLVGGFEPTDHGPAVAVGVDGDATFAAAPDGTVSRLVRGADEWEALGEVEEPRRMAGSLVAAADGVHRVRGGVVEYVGLDDVRDVAAGGVPLAVTGEALYTLGNGWMRDLQGDFRAVATDAAGERAVAATPEEVYERADDGVEWDAHPEAGVVDAAVASELLVAVTDGGEIRVHAAGAEPGDGGADAGSPWRGRHIGVPDGAAVVLPGSGSTDGGE</sequence>
<evidence type="ECO:0000259" key="1">
    <source>
        <dbReference type="Pfam" id="PF23366"/>
    </source>
</evidence>
<evidence type="ECO:0000313" key="3">
    <source>
        <dbReference type="Proteomes" id="UP000509750"/>
    </source>
</evidence>
<proteinExistence type="predicted"/>
<dbReference type="Pfam" id="PF23366">
    <property type="entry name" value="Beta-prop_HVO_0234"/>
    <property type="match status" value="1"/>
</dbReference>